<dbReference type="EMBL" id="RCBY01000240">
    <property type="protein sequence ID" value="RQH27599.1"/>
    <property type="molecule type" value="Genomic_DNA"/>
</dbReference>
<protein>
    <recommendedName>
        <fullName evidence="3">Flagellar assembly protein H</fullName>
    </recommendedName>
</protein>
<evidence type="ECO:0000313" key="1">
    <source>
        <dbReference type="EMBL" id="RQH27599.1"/>
    </source>
</evidence>
<keyword evidence="2" id="KW-1185">Reference proteome</keyword>
<reference evidence="1 2" key="1">
    <citation type="journal article" date="2018" name="ACS Chem. Biol.">
        <title>Ketoreductase domain dysfunction expands chemodiversity: malyngamide biosynthesis in the cyanobacterium Okeania hirsuta.</title>
        <authorList>
            <person name="Moss N.A."/>
            <person name="Leao T."/>
            <person name="Rankin M."/>
            <person name="McCullough T.M."/>
            <person name="Qu P."/>
            <person name="Korobeynikov A."/>
            <person name="Smith J.L."/>
            <person name="Gerwick L."/>
            <person name="Gerwick W.H."/>
        </authorList>
    </citation>
    <scope>NUCLEOTIDE SEQUENCE [LARGE SCALE GENOMIC DNA]</scope>
    <source>
        <strain evidence="1 2">PAB10Feb10-1</strain>
    </source>
</reference>
<dbReference type="RefSeq" id="WP_124155455.1">
    <property type="nucleotide sequence ID" value="NZ_CAWOLW010000158.1"/>
</dbReference>
<proteinExistence type="predicted"/>
<dbReference type="Proteomes" id="UP000269154">
    <property type="component" value="Unassembled WGS sequence"/>
</dbReference>
<dbReference type="AlphaFoldDB" id="A0A3N6P1U7"/>
<name>A0A3N6P1U7_9CYAN</name>
<dbReference type="OrthoDB" id="472353at2"/>
<sequence>MKRSPVYLRWREETLEQGIQQTEQRIKQQVIENLLTFRFGSLDSELLAIMEPVLLLSPEEFTPLLLTASREELLERFGE</sequence>
<accession>A0A3N6P1U7</accession>
<organism evidence="1 2">
    <name type="scientific">Okeania hirsuta</name>
    <dbReference type="NCBI Taxonomy" id="1458930"/>
    <lineage>
        <taxon>Bacteria</taxon>
        <taxon>Bacillati</taxon>
        <taxon>Cyanobacteriota</taxon>
        <taxon>Cyanophyceae</taxon>
        <taxon>Oscillatoriophycideae</taxon>
        <taxon>Oscillatoriales</taxon>
        <taxon>Microcoleaceae</taxon>
        <taxon>Okeania</taxon>
    </lineage>
</organism>
<evidence type="ECO:0000313" key="2">
    <source>
        <dbReference type="Proteomes" id="UP000269154"/>
    </source>
</evidence>
<comment type="caution">
    <text evidence="1">The sequence shown here is derived from an EMBL/GenBank/DDBJ whole genome shotgun (WGS) entry which is preliminary data.</text>
</comment>
<gene>
    <name evidence="1" type="ORF">D5R40_26995</name>
</gene>
<evidence type="ECO:0008006" key="3">
    <source>
        <dbReference type="Google" id="ProtNLM"/>
    </source>
</evidence>